<dbReference type="InterPro" id="IPR003779">
    <property type="entry name" value="CMD-like"/>
</dbReference>
<dbReference type="RefSeq" id="WP_119280681.1">
    <property type="nucleotide sequence ID" value="NZ_QWLA01000177.1"/>
</dbReference>
<dbReference type="NCBIfam" id="TIGR02425">
    <property type="entry name" value="decarb_PcaC"/>
    <property type="match status" value="1"/>
</dbReference>
<dbReference type="SUPFAM" id="SSF69118">
    <property type="entry name" value="AhpD-like"/>
    <property type="match status" value="1"/>
</dbReference>
<dbReference type="PANTHER" id="PTHR33570:SF2">
    <property type="entry name" value="CARBOXYMUCONOLACTONE DECARBOXYLASE-LIKE DOMAIN-CONTAINING PROTEIN"/>
    <property type="match status" value="1"/>
</dbReference>
<evidence type="ECO:0000259" key="1">
    <source>
        <dbReference type="Pfam" id="PF02627"/>
    </source>
</evidence>
<accession>A0A399ECH3</accession>
<dbReference type="Gene3D" id="1.20.1290.10">
    <property type="entry name" value="AhpD-like"/>
    <property type="match status" value="1"/>
</dbReference>
<sequence length="127" mass="14320">MSDSFERGMKTRREVLGDAHVERAQAQTTPFDADFQRFITEYAWGELWTRGGLERRTRHLLTLAILAALGHEHELAMHVRATTHTGVSPEEVREVFHQVAVYAGVPAANRAFAVAKRVYAEMEQEGA</sequence>
<dbReference type="Proteomes" id="UP000265341">
    <property type="component" value="Unassembled WGS sequence"/>
</dbReference>
<dbReference type="GO" id="GO:0051920">
    <property type="term" value="F:peroxiredoxin activity"/>
    <property type="evidence" value="ECO:0007669"/>
    <property type="project" value="InterPro"/>
</dbReference>
<name>A0A399ECH3_9DEIN</name>
<dbReference type="AlphaFoldDB" id="A0A399ECH3"/>
<dbReference type="EMBL" id="QWLA01000177">
    <property type="protein sequence ID" value="RIH81203.1"/>
    <property type="molecule type" value="Genomic_DNA"/>
</dbReference>
<dbReference type="InterPro" id="IPR012788">
    <property type="entry name" value="Decarb_PcaC"/>
</dbReference>
<feature type="domain" description="Carboxymuconolactone decarboxylase-like" evidence="1">
    <location>
        <begin position="34"/>
        <end position="116"/>
    </location>
</feature>
<dbReference type="Pfam" id="PF02627">
    <property type="entry name" value="CMD"/>
    <property type="match status" value="1"/>
</dbReference>
<comment type="caution">
    <text evidence="2">The sequence shown here is derived from an EMBL/GenBank/DDBJ whole genome shotgun (WGS) entry which is preliminary data.</text>
</comment>
<keyword evidence="3" id="KW-1185">Reference proteome</keyword>
<evidence type="ECO:0000313" key="2">
    <source>
        <dbReference type="EMBL" id="RIH81203.1"/>
    </source>
</evidence>
<dbReference type="PANTHER" id="PTHR33570">
    <property type="entry name" value="4-CARBOXYMUCONOLACTONE DECARBOXYLASE FAMILY PROTEIN"/>
    <property type="match status" value="1"/>
</dbReference>
<proteinExistence type="predicted"/>
<dbReference type="OrthoDB" id="9802489at2"/>
<organism evidence="2 3">
    <name type="scientific">Calidithermus roseus</name>
    <dbReference type="NCBI Taxonomy" id="1644118"/>
    <lineage>
        <taxon>Bacteria</taxon>
        <taxon>Thermotogati</taxon>
        <taxon>Deinococcota</taxon>
        <taxon>Deinococci</taxon>
        <taxon>Thermales</taxon>
        <taxon>Thermaceae</taxon>
        <taxon>Calidithermus</taxon>
    </lineage>
</organism>
<evidence type="ECO:0000313" key="3">
    <source>
        <dbReference type="Proteomes" id="UP000265341"/>
    </source>
</evidence>
<reference evidence="2 3" key="1">
    <citation type="submission" date="2018-08" db="EMBL/GenBank/DDBJ databases">
        <title>Meiothermus roseus NBRC 110900 genome sequencing project.</title>
        <authorList>
            <person name="Da Costa M.S."/>
            <person name="Albuquerque L."/>
            <person name="Raposo P."/>
            <person name="Froufe H.J.C."/>
            <person name="Barroso C.S."/>
            <person name="Egas C."/>
        </authorList>
    </citation>
    <scope>NUCLEOTIDE SEQUENCE [LARGE SCALE GENOMIC DNA]</scope>
    <source>
        <strain evidence="2 3">NBRC 110900</strain>
    </source>
</reference>
<dbReference type="InterPro" id="IPR029032">
    <property type="entry name" value="AhpD-like"/>
</dbReference>
<protein>
    <submittedName>
        <fullName evidence="2">4-carboxymuconolactone decarboxylase</fullName>
    </submittedName>
</protein>
<gene>
    <name evidence="2" type="ORF">Mrose_03605</name>
</gene>
<dbReference type="InterPro" id="IPR052512">
    <property type="entry name" value="4CMD/NDH-1_regulator"/>
</dbReference>